<name>A0A0F9SEH6_9ZZZZ</name>
<protein>
    <submittedName>
        <fullName evidence="2">Uncharacterized protein</fullName>
    </submittedName>
</protein>
<dbReference type="EMBL" id="LAZR01000685">
    <property type="protein sequence ID" value="KKN60722.1"/>
    <property type="molecule type" value="Genomic_DNA"/>
</dbReference>
<evidence type="ECO:0000256" key="1">
    <source>
        <dbReference type="SAM" id="MobiDB-lite"/>
    </source>
</evidence>
<dbReference type="AlphaFoldDB" id="A0A0F9SEH6"/>
<gene>
    <name evidence="2" type="ORF">LCGC14_0529210</name>
</gene>
<sequence length="270" mass="29468">MTPPSSPATAGPKHRVWLYNCRVHGTSPVWRDDPVPTDGPCNAGDSTYPPWKEPCRIIRTLVGPGDAHLYSSRGTTHCDNDCLVCFPSAPEPSGRVTDEQAEHWGGHPEACLDWPDCHHATAADERTCDEAFIDRLLADRTQAQRCPDGLLESRIGDLEAALDKEHERASLDSGETVDIEHPDPCAICALIDPSKALSIRAGAEAGRALDKQRIASLEAALRERSEARHLAECISTSYHPWDECPRDPCASDRALLAPPGQERGEEGQDD</sequence>
<evidence type="ECO:0000313" key="2">
    <source>
        <dbReference type="EMBL" id="KKN60722.1"/>
    </source>
</evidence>
<accession>A0A0F9SEH6</accession>
<organism evidence="2">
    <name type="scientific">marine sediment metagenome</name>
    <dbReference type="NCBI Taxonomy" id="412755"/>
    <lineage>
        <taxon>unclassified sequences</taxon>
        <taxon>metagenomes</taxon>
        <taxon>ecological metagenomes</taxon>
    </lineage>
</organism>
<proteinExistence type="predicted"/>
<comment type="caution">
    <text evidence="2">The sequence shown here is derived from an EMBL/GenBank/DDBJ whole genome shotgun (WGS) entry which is preliminary data.</text>
</comment>
<reference evidence="2" key="1">
    <citation type="journal article" date="2015" name="Nature">
        <title>Complex archaea that bridge the gap between prokaryotes and eukaryotes.</title>
        <authorList>
            <person name="Spang A."/>
            <person name="Saw J.H."/>
            <person name="Jorgensen S.L."/>
            <person name="Zaremba-Niedzwiedzka K."/>
            <person name="Martijn J."/>
            <person name="Lind A.E."/>
            <person name="van Eijk R."/>
            <person name="Schleper C."/>
            <person name="Guy L."/>
            <person name="Ettema T.J."/>
        </authorList>
    </citation>
    <scope>NUCLEOTIDE SEQUENCE</scope>
</reference>
<feature type="region of interest" description="Disordered" evidence="1">
    <location>
        <begin position="249"/>
        <end position="270"/>
    </location>
</feature>